<dbReference type="EMBL" id="CAXAMM010014224">
    <property type="protein sequence ID" value="CAK9033205.1"/>
    <property type="molecule type" value="Genomic_DNA"/>
</dbReference>
<sequence length="237" mass="26992">MGKDKNDEQPELEQDDSGSGDEDSSEDFPDGECGLCEQQFNQQDEDFPGTPLTVTPSRGCTKGECMRCFYIHRGSFKNLKTGMLRKLLRKHPSLRTKFRSLRKKHIKATTRNPGGKPRHEAVDTKHFMEKKKKSFCQIYQEGIWMSISDYVTHKITDENVKKKLRTLAQKRNHVVKDDMGVEGVIILPDSHEKRVRIGTGVSSSQTKRTEHVDSKSAASAREKAEVQMSVNTKDCEF</sequence>
<keyword evidence="3" id="KW-1185">Reference proteome</keyword>
<proteinExistence type="predicted"/>
<feature type="compositionally biased region" description="Acidic residues" evidence="1">
    <location>
        <begin position="9"/>
        <end position="30"/>
    </location>
</feature>
<reference evidence="2 3" key="1">
    <citation type="submission" date="2024-02" db="EMBL/GenBank/DDBJ databases">
        <authorList>
            <person name="Chen Y."/>
            <person name="Shah S."/>
            <person name="Dougan E. K."/>
            <person name="Thang M."/>
            <person name="Chan C."/>
        </authorList>
    </citation>
    <scope>NUCLEOTIDE SEQUENCE [LARGE SCALE GENOMIC DNA]</scope>
</reference>
<organism evidence="2 3">
    <name type="scientific">Durusdinium trenchii</name>
    <dbReference type="NCBI Taxonomy" id="1381693"/>
    <lineage>
        <taxon>Eukaryota</taxon>
        <taxon>Sar</taxon>
        <taxon>Alveolata</taxon>
        <taxon>Dinophyceae</taxon>
        <taxon>Suessiales</taxon>
        <taxon>Symbiodiniaceae</taxon>
        <taxon>Durusdinium</taxon>
    </lineage>
</organism>
<feature type="region of interest" description="Disordered" evidence="1">
    <location>
        <begin position="198"/>
        <end position="225"/>
    </location>
</feature>
<protein>
    <submittedName>
        <fullName evidence="2">Uncharacterized protein</fullName>
    </submittedName>
</protein>
<gene>
    <name evidence="2" type="ORF">SCF082_LOCUS20386</name>
</gene>
<name>A0ABP0L219_9DINO</name>
<feature type="region of interest" description="Disordered" evidence="1">
    <location>
        <begin position="1"/>
        <end position="34"/>
    </location>
</feature>
<comment type="caution">
    <text evidence="2">The sequence shown here is derived from an EMBL/GenBank/DDBJ whole genome shotgun (WGS) entry which is preliminary data.</text>
</comment>
<evidence type="ECO:0000256" key="1">
    <source>
        <dbReference type="SAM" id="MobiDB-lite"/>
    </source>
</evidence>
<accession>A0ABP0L219</accession>
<dbReference type="Proteomes" id="UP001642464">
    <property type="component" value="Unassembled WGS sequence"/>
</dbReference>
<evidence type="ECO:0000313" key="3">
    <source>
        <dbReference type="Proteomes" id="UP001642464"/>
    </source>
</evidence>
<evidence type="ECO:0000313" key="2">
    <source>
        <dbReference type="EMBL" id="CAK9033205.1"/>
    </source>
</evidence>
<feature type="compositionally biased region" description="Basic and acidic residues" evidence="1">
    <location>
        <begin position="207"/>
        <end position="225"/>
    </location>
</feature>